<dbReference type="InterPro" id="IPR049049">
    <property type="entry name" value="Beta-AFase-like_GH127_C"/>
</dbReference>
<reference evidence="5" key="1">
    <citation type="submission" date="2016-10" db="EMBL/GenBank/DDBJ databases">
        <authorList>
            <person name="Varghese N."/>
        </authorList>
    </citation>
    <scope>NUCLEOTIDE SEQUENCE [LARGE SCALE GENOMIC DNA]</scope>
    <source>
        <strain evidence="5">ACV-9</strain>
    </source>
</reference>
<evidence type="ECO:0000259" key="3">
    <source>
        <dbReference type="Pfam" id="PF20737"/>
    </source>
</evidence>
<keyword evidence="5" id="KW-1185">Reference proteome</keyword>
<feature type="domain" description="Non-reducing end beta-L-arabinofuranosidase-like GH127 C-terminal" evidence="3">
    <location>
        <begin position="258"/>
        <end position="371"/>
    </location>
</feature>
<dbReference type="InterPro" id="IPR049174">
    <property type="entry name" value="Beta-AFase-like"/>
</dbReference>
<dbReference type="SUPFAM" id="SSF48208">
    <property type="entry name" value="Six-hairpin glycosidases"/>
    <property type="match status" value="1"/>
</dbReference>
<evidence type="ECO:0000313" key="4">
    <source>
        <dbReference type="EMBL" id="SEK92397.1"/>
    </source>
</evidence>
<dbReference type="InterPro" id="IPR008928">
    <property type="entry name" value="6-hairpin_glycosidase_sf"/>
</dbReference>
<dbReference type="PANTHER" id="PTHR43465:SF2">
    <property type="entry name" value="DUF1680 DOMAIN PROTEIN (AFU_ORTHOLOGUE AFUA_1G08910)"/>
    <property type="match status" value="1"/>
</dbReference>
<dbReference type="InterPro" id="IPR012878">
    <property type="entry name" value="Beta-AFase-like_GH127_cat"/>
</dbReference>
<dbReference type="InterPro" id="IPR049046">
    <property type="entry name" value="Beta-AFase-like_GH127_middle"/>
</dbReference>
<protein>
    <submittedName>
        <fullName evidence="4">Beta-L-arabinofuranosidase, GH127</fullName>
    </submittedName>
</protein>
<dbReference type="Pfam" id="PF20736">
    <property type="entry name" value="Glyco_hydro127M"/>
    <property type="match status" value="1"/>
</dbReference>
<organism evidence="4 5">
    <name type="scientific">Pseudobutyrivibrio ruminis</name>
    <dbReference type="NCBI Taxonomy" id="46206"/>
    <lineage>
        <taxon>Bacteria</taxon>
        <taxon>Bacillati</taxon>
        <taxon>Bacillota</taxon>
        <taxon>Clostridia</taxon>
        <taxon>Lachnospirales</taxon>
        <taxon>Lachnospiraceae</taxon>
        <taxon>Pseudobutyrivibrio</taxon>
    </lineage>
</organism>
<feature type="domain" description="Non-reducing end beta-L-arabinofuranosidase-like GH127 catalytic" evidence="1">
    <location>
        <begin position="1"/>
        <end position="151"/>
    </location>
</feature>
<evidence type="ECO:0000259" key="1">
    <source>
        <dbReference type="Pfam" id="PF07944"/>
    </source>
</evidence>
<dbReference type="Proteomes" id="UP000182321">
    <property type="component" value="Unassembled WGS sequence"/>
</dbReference>
<evidence type="ECO:0000259" key="2">
    <source>
        <dbReference type="Pfam" id="PF20736"/>
    </source>
</evidence>
<dbReference type="Pfam" id="PF07944">
    <property type="entry name" value="Beta-AFase-like_GH127_cat"/>
    <property type="match status" value="1"/>
</dbReference>
<feature type="domain" description="Non-reducing end beta-L-arabinofuranosidase-like GH127 middle" evidence="2">
    <location>
        <begin position="162"/>
        <end position="249"/>
    </location>
</feature>
<dbReference type="GO" id="GO:0005975">
    <property type="term" value="P:carbohydrate metabolic process"/>
    <property type="evidence" value="ECO:0007669"/>
    <property type="project" value="InterPro"/>
</dbReference>
<accession>A0A1H7L2A4</accession>
<gene>
    <name evidence="4" type="ORF">SAMN02910377_02199</name>
</gene>
<proteinExistence type="predicted"/>
<dbReference type="Pfam" id="PF20737">
    <property type="entry name" value="Glyco_hydro127C"/>
    <property type="match status" value="1"/>
</dbReference>
<evidence type="ECO:0000313" key="5">
    <source>
        <dbReference type="Proteomes" id="UP000182321"/>
    </source>
</evidence>
<name>A0A1H7L2A4_9FIRM</name>
<sequence length="375" mass="42257">MADVAAETDDKELLDACKTLWDDMVHKRMYITGSIGSSGWLERFTTDYDLPNDCNYSESCASIALAMFGKRMAEITKDATYYDDVERALYNTVLAGIAMDGKSFFYVNPLEVWPDVCKDHTSRLHVKSERQKWFGVACCPPNIARTLASLGQYISFVEDKILYINMFVSSVIEAEISGQTINVKMDSEVPWNGKVKLVLTSADEMSGNVAIRIPYYAINPTISINGSNIAIAQKDGYTYIPLTGKTMDIVFSFDMSARFIHSNPRVRADAGKIAIMKGPIVYCLEQVDNGDNLASIFVSNKTPLAEEFDQNLLSGTIKITFKGIKLKEDNWNPKSLYDEKESIFEDINLTAVPYCYWGNRNKNEEMTVWIKETFN</sequence>
<dbReference type="AlphaFoldDB" id="A0A1H7L2A4"/>
<dbReference type="PANTHER" id="PTHR43465">
    <property type="entry name" value="DUF1680 DOMAIN PROTEIN (AFU_ORTHOLOGUE AFUA_1G08910)"/>
    <property type="match status" value="1"/>
</dbReference>
<dbReference type="EMBL" id="FNZX01000014">
    <property type="protein sequence ID" value="SEK92397.1"/>
    <property type="molecule type" value="Genomic_DNA"/>
</dbReference>